<feature type="binding site" evidence="6">
    <location>
        <position position="69"/>
    </location>
    <ligand>
        <name>[4Fe-4S] cluster</name>
        <dbReference type="ChEBI" id="CHEBI:49883"/>
        <label>2</label>
    </ligand>
</feature>
<feature type="domain" description="4Fe-4S ferredoxin-type" evidence="7">
    <location>
        <begin position="24"/>
        <end position="55"/>
    </location>
</feature>
<accession>A0A368YQ59</accession>
<dbReference type="Gene3D" id="3.30.70.20">
    <property type="match status" value="2"/>
</dbReference>
<feature type="binding site" evidence="6">
    <location>
        <position position="35"/>
    </location>
    <ligand>
        <name>[4Fe-4S] cluster</name>
        <dbReference type="ChEBI" id="CHEBI:49883"/>
        <label>1</label>
    </ligand>
</feature>
<keyword evidence="3 6" id="KW-0677">Repeat</keyword>
<keyword evidence="1 6" id="KW-0004">4Fe-4S</keyword>
<keyword evidence="6" id="KW-0963">Cytoplasm</keyword>
<proteinExistence type="inferred from homology"/>
<feature type="binding site" evidence="6">
    <location>
        <position position="41"/>
    </location>
    <ligand>
        <name>[4Fe-4S] cluster</name>
        <dbReference type="ChEBI" id="CHEBI:49883"/>
        <label>1</label>
    </ligand>
</feature>
<evidence type="ECO:0000313" key="8">
    <source>
        <dbReference type="EMBL" id="RCW82362.1"/>
    </source>
</evidence>
<keyword evidence="4 6" id="KW-0408">Iron</keyword>
<reference evidence="8 9" key="1">
    <citation type="submission" date="2018-07" db="EMBL/GenBank/DDBJ databases">
        <title>Genomic Encyclopedia of Type Strains, Phase III (KMG-III): the genomes of soil and plant-associated and newly described type strains.</title>
        <authorList>
            <person name="Whitman W."/>
        </authorList>
    </citation>
    <scope>NUCLEOTIDE SEQUENCE [LARGE SCALE GENOMIC DNA]</scope>
    <source>
        <strain evidence="8 9">31-25a</strain>
    </source>
</reference>
<dbReference type="OrthoDB" id="9800445at2"/>
<feature type="binding site" evidence="6">
    <location>
        <position position="72"/>
    </location>
    <ligand>
        <name>[4Fe-4S] cluster</name>
        <dbReference type="ChEBI" id="CHEBI:49883"/>
        <label>2</label>
    </ligand>
</feature>
<keyword evidence="2 6" id="KW-0479">Metal-binding</keyword>
<evidence type="ECO:0000256" key="3">
    <source>
        <dbReference type="ARBA" id="ARBA00022737"/>
    </source>
</evidence>
<dbReference type="InterPro" id="IPR017900">
    <property type="entry name" value="4Fe4S_Fe_S_CS"/>
</dbReference>
<feature type="binding site" evidence="6">
    <location>
        <position position="76"/>
    </location>
    <ligand>
        <name>[4Fe-4S] cluster</name>
        <dbReference type="ChEBI" id="CHEBI:49883"/>
        <label>2</label>
    </ligand>
</feature>
<keyword evidence="5 6" id="KW-0411">Iron-sulfur</keyword>
<comment type="subcellular location">
    <subcellularLocation>
        <location evidence="6">Cytoplasm</location>
    </subcellularLocation>
</comment>
<feature type="binding site" evidence="6">
    <location>
        <position position="66"/>
    </location>
    <ligand>
        <name>[4Fe-4S] cluster</name>
        <dbReference type="ChEBI" id="CHEBI:49883"/>
        <label>2</label>
    </ligand>
</feature>
<dbReference type="PANTHER" id="PTHR24960:SF46">
    <property type="entry name" value="FERREDOXIN-TYPE PROTEIN NAPF"/>
    <property type="match status" value="1"/>
</dbReference>
<organism evidence="8 9">
    <name type="scientific">Phyllobacterium bourgognense</name>
    <dbReference type="NCBI Taxonomy" id="314236"/>
    <lineage>
        <taxon>Bacteria</taxon>
        <taxon>Pseudomonadati</taxon>
        <taxon>Pseudomonadota</taxon>
        <taxon>Alphaproteobacteria</taxon>
        <taxon>Hyphomicrobiales</taxon>
        <taxon>Phyllobacteriaceae</taxon>
        <taxon>Phyllobacterium</taxon>
    </lineage>
</organism>
<feature type="binding site" evidence="6">
    <location>
        <position position="148"/>
    </location>
    <ligand>
        <name>[4Fe-4S] cluster</name>
        <dbReference type="ChEBI" id="CHEBI:49883"/>
        <label>3</label>
    </ligand>
</feature>
<feature type="binding site" evidence="6">
    <location>
        <position position="38"/>
    </location>
    <ligand>
        <name>[4Fe-4S] cluster</name>
        <dbReference type="ChEBI" id="CHEBI:49883"/>
        <label>1</label>
    </ligand>
</feature>
<evidence type="ECO:0000259" key="7">
    <source>
        <dbReference type="PROSITE" id="PS51379"/>
    </source>
</evidence>
<dbReference type="NCBIfam" id="TIGR00402">
    <property type="entry name" value="napF"/>
    <property type="match status" value="1"/>
</dbReference>
<dbReference type="InterPro" id="IPR017896">
    <property type="entry name" value="4Fe4S_Fe-S-bd"/>
</dbReference>
<evidence type="ECO:0000256" key="4">
    <source>
        <dbReference type="ARBA" id="ARBA00023004"/>
    </source>
</evidence>
<comment type="similarity">
    <text evidence="6">Belongs to the NapF family.</text>
</comment>
<dbReference type="Pfam" id="PF12838">
    <property type="entry name" value="Fer4_7"/>
    <property type="match status" value="2"/>
</dbReference>
<feature type="domain" description="4Fe-4S ferredoxin-type" evidence="7">
    <location>
        <begin position="129"/>
        <end position="158"/>
    </location>
</feature>
<dbReference type="PANTHER" id="PTHR24960">
    <property type="entry name" value="PHOTOSYSTEM I IRON-SULFUR CENTER-RELATED"/>
    <property type="match status" value="1"/>
</dbReference>
<dbReference type="InterPro" id="IPR050157">
    <property type="entry name" value="PSI_iron-sulfur_center"/>
</dbReference>
<dbReference type="PROSITE" id="PS51379">
    <property type="entry name" value="4FE4S_FER_2"/>
    <property type="match status" value="4"/>
</dbReference>
<dbReference type="AlphaFoldDB" id="A0A368YQ59"/>
<feature type="binding site" evidence="6">
    <location>
        <position position="141"/>
    </location>
    <ligand>
        <name>[4Fe-4S] cluster</name>
        <dbReference type="ChEBI" id="CHEBI:49883"/>
        <label>3</label>
    </ligand>
</feature>
<gene>
    <name evidence="6" type="primary">napF</name>
    <name evidence="8" type="ORF">C7476_108177</name>
</gene>
<feature type="domain" description="4Fe-4S ferredoxin-type" evidence="7">
    <location>
        <begin position="90"/>
        <end position="124"/>
    </location>
</feature>
<evidence type="ECO:0000256" key="2">
    <source>
        <dbReference type="ARBA" id="ARBA00022723"/>
    </source>
</evidence>
<evidence type="ECO:0000256" key="5">
    <source>
        <dbReference type="ARBA" id="ARBA00023014"/>
    </source>
</evidence>
<feature type="domain" description="4Fe-4S ferredoxin-type" evidence="7">
    <location>
        <begin position="57"/>
        <end position="86"/>
    </location>
</feature>
<dbReference type="SUPFAM" id="SSF54862">
    <property type="entry name" value="4Fe-4S ferredoxins"/>
    <property type="match status" value="1"/>
</dbReference>
<evidence type="ECO:0000256" key="6">
    <source>
        <dbReference type="HAMAP-Rule" id="MF_02201"/>
    </source>
</evidence>
<comment type="subunit">
    <text evidence="6">Interacts with the cytoplasmic NapA precursor.</text>
</comment>
<dbReference type="GO" id="GO:0005737">
    <property type="term" value="C:cytoplasm"/>
    <property type="evidence" value="ECO:0007669"/>
    <property type="project" value="UniProtKB-SubCell"/>
</dbReference>
<feature type="binding site" evidence="6">
    <location>
        <position position="45"/>
    </location>
    <ligand>
        <name>[4Fe-4S] cluster</name>
        <dbReference type="ChEBI" id="CHEBI:49883"/>
        <label>1</label>
    </ligand>
</feature>
<dbReference type="InterPro" id="IPR004496">
    <property type="entry name" value="NapF"/>
</dbReference>
<dbReference type="HAMAP" id="MF_02201">
    <property type="entry name" value="NapF"/>
    <property type="match status" value="1"/>
</dbReference>
<name>A0A368YQ59_9HYPH</name>
<comment type="function">
    <text evidence="6">Could be involved in the maturation of NapA, the catalytic subunit of the periplasmic nitrate reductase, before its export into the periplasm.</text>
</comment>
<dbReference type="PROSITE" id="PS00198">
    <property type="entry name" value="4FE4S_FER_1"/>
    <property type="match status" value="2"/>
</dbReference>
<dbReference type="Proteomes" id="UP000253324">
    <property type="component" value="Unassembled WGS sequence"/>
</dbReference>
<comment type="cofactor">
    <cofactor evidence="6">
        <name>[4Fe-4S] cluster</name>
        <dbReference type="ChEBI" id="CHEBI:49883"/>
    </cofactor>
</comment>
<evidence type="ECO:0000256" key="1">
    <source>
        <dbReference type="ARBA" id="ARBA00022485"/>
    </source>
</evidence>
<dbReference type="CDD" id="cd10564">
    <property type="entry name" value="NapF_like"/>
    <property type="match status" value="1"/>
</dbReference>
<comment type="caution">
    <text evidence="8">The sequence shown here is derived from an EMBL/GenBank/DDBJ whole genome shotgun (WGS) entry which is preliminary data.</text>
</comment>
<keyword evidence="9" id="KW-1185">Reference proteome</keyword>
<evidence type="ECO:0000313" key="9">
    <source>
        <dbReference type="Proteomes" id="UP000253324"/>
    </source>
</evidence>
<dbReference type="RefSeq" id="WP_114430823.1">
    <property type="nucleotide sequence ID" value="NZ_QPJM01000008.1"/>
</dbReference>
<dbReference type="EMBL" id="QPJM01000008">
    <property type="protein sequence ID" value="RCW82362.1"/>
    <property type="molecule type" value="Genomic_DNA"/>
</dbReference>
<dbReference type="GO" id="GO:0046872">
    <property type="term" value="F:metal ion binding"/>
    <property type="evidence" value="ECO:0007669"/>
    <property type="project" value="UniProtKB-KW"/>
</dbReference>
<dbReference type="GO" id="GO:0051539">
    <property type="term" value="F:4 iron, 4 sulfur cluster binding"/>
    <property type="evidence" value="ECO:0007669"/>
    <property type="project" value="UniProtKB-UniRule"/>
</dbReference>
<feature type="binding site" evidence="6">
    <location>
        <position position="138"/>
    </location>
    <ligand>
        <name>[4Fe-4S] cluster</name>
        <dbReference type="ChEBI" id="CHEBI:49883"/>
        <label>3</label>
    </ligand>
</feature>
<sequence length="165" mass="17723">MATTISRRAFFGGRRAPEFRRILPPGATDDGLLACSGCGSCLEVCPTHIISFVDDLPTVNFSVGECTFCGECAKACPEQVFHRRSAHRFPHVALITDSCLAQNRVECQSCRDVCPEQAIRFRPQAGGPFLPVLDEGACNGCGACISVCPVTAIKVRDLAQRAAYA</sequence>
<protein>
    <recommendedName>
        <fullName evidence="6">Ferredoxin-type protein NapF</fullName>
    </recommendedName>
</protein>
<feature type="binding site" evidence="6">
    <location>
        <position position="144"/>
    </location>
    <ligand>
        <name>[4Fe-4S] cluster</name>
        <dbReference type="ChEBI" id="CHEBI:49883"/>
        <label>3</label>
    </ligand>
</feature>